<comment type="subunit">
    <text evidence="13">Heterodimer of AddA and AddB/RexB.</text>
</comment>
<keyword evidence="5 13" id="KW-0347">Helicase</keyword>
<dbReference type="EMBL" id="BHGK01000001">
    <property type="protein sequence ID" value="GCA67907.1"/>
    <property type="molecule type" value="Genomic_DNA"/>
</dbReference>
<evidence type="ECO:0000256" key="15">
    <source>
        <dbReference type="SAM" id="Coils"/>
    </source>
</evidence>
<dbReference type="SUPFAM" id="SSF52980">
    <property type="entry name" value="Restriction endonuclease-like"/>
    <property type="match status" value="1"/>
</dbReference>
<keyword evidence="3 13" id="KW-0227">DNA damage</keyword>
<keyword evidence="6 13" id="KW-0269">Exonuclease</keyword>
<dbReference type="Gene3D" id="1.10.274.50">
    <property type="match status" value="1"/>
</dbReference>
<proteinExistence type="inferred from homology"/>
<evidence type="ECO:0000313" key="19">
    <source>
        <dbReference type="Proteomes" id="UP000265643"/>
    </source>
</evidence>
<evidence type="ECO:0000256" key="13">
    <source>
        <dbReference type="HAMAP-Rule" id="MF_01451"/>
    </source>
</evidence>
<dbReference type="PANTHER" id="PTHR11070:SF48">
    <property type="entry name" value="ATP-DEPENDENT HELICASE_NUCLEASE SUBUNIT A"/>
    <property type="match status" value="1"/>
</dbReference>
<feature type="domain" description="UvrD-like helicase C-terminal" evidence="17">
    <location>
        <begin position="513"/>
        <end position="818"/>
    </location>
</feature>
<dbReference type="FunFam" id="3.40.50.300:FF:001236">
    <property type="entry name" value="ATP-dependent helicase/nuclease subunit A"/>
    <property type="match status" value="1"/>
</dbReference>
<dbReference type="InterPro" id="IPR038726">
    <property type="entry name" value="PDDEXK_AddAB-type"/>
</dbReference>
<comment type="cofactor">
    <cofactor evidence="13">
        <name>Mg(2+)</name>
        <dbReference type="ChEBI" id="CHEBI:18420"/>
    </cofactor>
</comment>
<dbReference type="HAMAP" id="MF_01451">
    <property type="entry name" value="AddA"/>
    <property type="match status" value="1"/>
</dbReference>
<dbReference type="InterPro" id="IPR014152">
    <property type="entry name" value="AddA"/>
</dbReference>
<dbReference type="Proteomes" id="UP000265643">
    <property type="component" value="Unassembled WGS sequence"/>
</dbReference>
<comment type="catalytic activity">
    <reaction evidence="11 13">
        <text>Couples ATP hydrolysis with the unwinding of duplex DNA by translocating in the 3'-5' direction.</text>
        <dbReference type="EC" id="5.6.2.4"/>
    </reaction>
</comment>
<dbReference type="SUPFAM" id="SSF52540">
    <property type="entry name" value="P-loop containing nucleoside triphosphate hydrolases"/>
    <property type="match status" value="1"/>
</dbReference>
<dbReference type="GO" id="GO:0005829">
    <property type="term" value="C:cytosol"/>
    <property type="evidence" value="ECO:0007669"/>
    <property type="project" value="TreeGrafter"/>
</dbReference>
<keyword evidence="4 13" id="KW-0378">Hydrolase</keyword>
<dbReference type="RefSeq" id="WP_119298529.1">
    <property type="nucleotide sequence ID" value="NZ_BHGK01000001.1"/>
</dbReference>
<name>A0A391P396_9FIRM</name>
<evidence type="ECO:0000256" key="5">
    <source>
        <dbReference type="ARBA" id="ARBA00022806"/>
    </source>
</evidence>
<organism evidence="18 19">
    <name type="scientific">Mediterraneibacter butyricigenes</name>
    <dbReference type="NCBI Taxonomy" id="2316025"/>
    <lineage>
        <taxon>Bacteria</taxon>
        <taxon>Bacillati</taxon>
        <taxon>Bacillota</taxon>
        <taxon>Clostridia</taxon>
        <taxon>Lachnospirales</taxon>
        <taxon>Lachnospiraceae</taxon>
        <taxon>Mediterraneibacter</taxon>
    </lineage>
</organism>
<dbReference type="EC" id="5.6.2.4" evidence="13"/>
<dbReference type="GO" id="GO:0033202">
    <property type="term" value="C:DNA helicase complex"/>
    <property type="evidence" value="ECO:0007669"/>
    <property type="project" value="TreeGrafter"/>
</dbReference>
<keyword evidence="8 13" id="KW-0238">DNA-binding</keyword>
<evidence type="ECO:0000256" key="14">
    <source>
        <dbReference type="PROSITE-ProRule" id="PRU00560"/>
    </source>
</evidence>
<keyword evidence="19" id="KW-1185">Reference proteome</keyword>
<feature type="binding site" evidence="14">
    <location>
        <begin position="24"/>
        <end position="31"/>
    </location>
    <ligand>
        <name>ATP</name>
        <dbReference type="ChEBI" id="CHEBI:30616"/>
    </ligand>
</feature>
<comment type="similarity">
    <text evidence="13">Belongs to the helicase family. AddA subfamily.</text>
</comment>
<dbReference type="InterPro" id="IPR014017">
    <property type="entry name" value="DNA_helicase_UvrD-like_C"/>
</dbReference>
<reference evidence="19" key="1">
    <citation type="submission" date="2018-09" db="EMBL/GenBank/DDBJ databases">
        <title>Draft Genome Sequence of Mediterraneibacter sp. KCTC 15684.</title>
        <authorList>
            <person name="Kim J.S."/>
            <person name="Han K.I."/>
            <person name="Suh M.K."/>
            <person name="Lee K.C."/>
            <person name="Eom M.K."/>
            <person name="Lee J.H."/>
            <person name="Park S.H."/>
            <person name="Kang S.W."/>
            <person name="Park J.E."/>
            <person name="Oh B.S."/>
            <person name="Yu S.Y."/>
            <person name="Choi S.H."/>
            <person name="Lee D.H."/>
            <person name="Yoon H."/>
            <person name="Kim B."/>
            <person name="Yang S.J."/>
            <person name="Lee J.S."/>
        </authorList>
    </citation>
    <scope>NUCLEOTIDE SEQUENCE [LARGE SCALE GENOMIC DNA]</scope>
    <source>
        <strain evidence="19">KCTC 15684</strain>
    </source>
</reference>
<dbReference type="AlphaFoldDB" id="A0A391P396"/>
<evidence type="ECO:0000256" key="1">
    <source>
        <dbReference type="ARBA" id="ARBA00022722"/>
    </source>
</evidence>
<evidence type="ECO:0000256" key="9">
    <source>
        <dbReference type="ARBA" id="ARBA00023204"/>
    </source>
</evidence>
<dbReference type="InterPro" id="IPR011604">
    <property type="entry name" value="PDDEXK-like_dom_sf"/>
</dbReference>
<dbReference type="NCBIfam" id="TIGR02785">
    <property type="entry name" value="addA_Gpos"/>
    <property type="match status" value="1"/>
</dbReference>
<dbReference type="GO" id="GO:0000724">
    <property type="term" value="P:double-strand break repair via homologous recombination"/>
    <property type="evidence" value="ECO:0007669"/>
    <property type="project" value="UniProtKB-UniRule"/>
</dbReference>
<dbReference type="Pfam" id="PF13361">
    <property type="entry name" value="UvrD_C"/>
    <property type="match status" value="1"/>
</dbReference>
<evidence type="ECO:0000256" key="7">
    <source>
        <dbReference type="ARBA" id="ARBA00022840"/>
    </source>
</evidence>
<dbReference type="PANTHER" id="PTHR11070">
    <property type="entry name" value="UVRD / RECB / PCRA DNA HELICASE FAMILY MEMBER"/>
    <property type="match status" value="1"/>
</dbReference>
<evidence type="ECO:0000256" key="12">
    <source>
        <dbReference type="ARBA" id="ARBA00048988"/>
    </source>
</evidence>
<keyword evidence="10 13" id="KW-0413">Isomerase</keyword>
<feature type="coiled-coil region" evidence="15">
    <location>
        <begin position="209"/>
        <end position="236"/>
    </location>
</feature>
<keyword evidence="1 13" id="KW-0540">Nuclease</keyword>
<dbReference type="Pfam" id="PF00580">
    <property type="entry name" value="UvrD-helicase"/>
    <property type="match status" value="1"/>
</dbReference>
<dbReference type="InterPro" id="IPR014016">
    <property type="entry name" value="UvrD-like_ATP-bd"/>
</dbReference>
<evidence type="ECO:0000256" key="3">
    <source>
        <dbReference type="ARBA" id="ARBA00022763"/>
    </source>
</evidence>
<dbReference type="GO" id="GO:0005524">
    <property type="term" value="F:ATP binding"/>
    <property type="evidence" value="ECO:0007669"/>
    <property type="project" value="UniProtKB-UniRule"/>
</dbReference>
<dbReference type="InterPro" id="IPR011335">
    <property type="entry name" value="Restrct_endonuc-II-like"/>
</dbReference>
<comment type="caution">
    <text evidence="18">The sequence shown here is derived from an EMBL/GenBank/DDBJ whole genome shotgun (WGS) entry which is preliminary data.</text>
</comment>
<dbReference type="Gene3D" id="3.90.320.10">
    <property type="match status" value="1"/>
</dbReference>
<evidence type="ECO:0000256" key="4">
    <source>
        <dbReference type="ARBA" id="ARBA00022801"/>
    </source>
</evidence>
<evidence type="ECO:0000256" key="8">
    <source>
        <dbReference type="ARBA" id="ARBA00023125"/>
    </source>
</evidence>
<keyword evidence="9 13" id="KW-0234">DNA repair</keyword>
<feature type="domain" description="UvrD-like helicase ATP-binding" evidence="16">
    <location>
        <begin position="3"/>
        <end position="480"/>
    </location>
</feature>
<keyword evidence="2 13" id="KW-0547">Nucleotide-binding</keyword>
<dbReference type="GO" id="GO:0043138">
    <property type="term" value="F:3'-5' DNA helicase activity"/>
    <property type="evidence" value="ECO:0007669"/>
    <property type="project" value="UniProtKB-UniRule"/>
</dbReference>
<dbReference type="PROSITE" id="PS51217">
    <property type="entry name" value="UVRD_HELICASE_CTER"/>
    <property type="match status" value="1"/>
</dbReference>
<dbReference type="GO" id="GO:0008408">
    <property type="term" value="F:3'-5' exonuclease activity"/>
    <property type="evidence" value="ECO:0007669"/>
    <property type="project" value="UniProtKB-UniRule"/>
</dbReference>
<dbReference type="InterPro" id="IPR000212">
    <property type="entry name" value="DNA_helicase_UvrD/REP"/>
</dbReference>
<dbReference type="GO" id="GO:0003690">
    <property type="term" value="F:double-stranded DNA binding"/>
    <property type="evidence" value="ECO:0007669"/>
    <property type="project" value="UniProtKB-UniRule"/>
</dbReference>
<dbReference type="Gene3D" id="3.40.50.300">
    <property type="entry name" value="P-loop containing nucleotide triphosphate hydrolases"/>
    <property type="match status" value="4"/>
</dbReference>
<dbReference type="PROSITE" id="PS51198">
    <property type="entry name" value="UVRD_HELICASE_ATP_BIND"/>
    <property type="match status" value="1"/>
</dbReference>
<evidence type="ECO:0000259" key="17">
    <source>
        <dbReference type="PROSITE" id="PS51217"/>
    </source>
</evidence>
<dbReference type="EC" id="3.1.-.-" evidence="13"/>
<gene>
    <name evidence="13 18" type="primary">addA</name>
    <name evidence="18" type="ORF">KGMB01110_23430</name>
</gene>
<dbReference type="InterPro" id="IPR027417">
    <property type="entry name" value="P-loop_NTPase"/>
</dbReference>
<protein>
    <recommendedName>
        <fullName evidence="13">ATP-dependent helicase/nuclease subunit A</fullName>
        <ecNumber evidence="13">3.1.-.-</ecNumber>
        <ecNumber evidence="13">5.6.2.4</ecNumber>
    </recommendedName>
    <alternativeName>
        <fullName evidence="13">ATP-dependent helicase/nuclease AddA</fullName>
    </alternativeName>
    <alternativeName>
        <fullName evidence="13">DNA 3'-5' helicase AddA</fullName>
    </alternativeName>
</protein>
<accession>A0A391P396</accession>
<comment type="function">
    <text evidence="13">The heterodimer acts as both an ATP-dependent DNA helicase and an ATP-dependent, dual-direction single-stranded exonuclease. Recognizes the chi site generating a DNA molecule suitable for the initiation of homologous recombination. The AddA nuclease domain is required for chi fragment generation; this subunit has the helicase and 3' -&gt; 5' nuclease activities.</text>
</comment>
<evidence type="ECO:0000256" key="2">
    <source>
        <dbReference type="ARBA" id="ARBA00022741"/>
    </source>
</evidence>
<sequence>MSVSWTTEQQQVIDLRDRNILVSAAAGSGKTAVLVERILKRLTDPVRPVDVDHLLVVTFTKAAAAEMKERIRESLEKLMESGETDERILRQATLVHSAQITTIDSFCQSVIRDHFHRIDLDPGFRVAEEGELTLLMQDVMEEFLEEKYAEKSEAFLRFVEAYATGRDDKKLEEMILKLYSYSRSYPDPEGYLETCRASYRLEEDGQLPLELQRQVCEDVKRRLEDLDRMLDEARKIAGEADGPFMYDEMLEKDQMLLQKLLDAAEEEQPLSAMYQASEGIRTKKGFQALSRKKSDQVDPEKRELVKEIRDQVKKLAVEICKDYFYESPEEQAQELSNCQEPMEVMTELVREFGQKFAEAKADRNLIDFGDMEQFALKILAEKQADGTWKPTQAAEEYQERFEEIMIDEYQDSNMLQETILTSVSRAGRGQQNMFMVGDVKQSIYRFRLSRPDLFMDKFDRYTLEESENQRIDLHKNFRSRAEVLEGVNFVFRQIMHKDLGGVEYDDRAALYPGAIFPEFPGKTGAEKINLDCELILNDIGKEEKESLNLEETDRELEAKTVAIRIRQLLAEGLVLDKETGEYRRPSYKDIVILTRSVRGWADIFSEVLKEEGIPVYAGKTEGYFETYEVALLLDYLKILDNPRQDLAMTAVLTSPLCGMNSEQLAQIRNAFPEVPFYEAVQACAEEAFSEERTGEVEVPADFPEKETKESLKKLWKDFKYFREKVPYTAIYDLLWEILNRTGYYHLMSVMPGGEQRQANLDMLLNQAAAFEQTSYKGLFHFVRYIEQLKRYEIDYGEASVTDEQMDAVRLMSIHKSKGLEFPIVFVCGMSKRFNRQDSMGAVVLHPELGVGIDSVDLEQRTKTVTLQKKIIQHAVNLENLGEELRILYVAMTRAKEKLILTGSLANAEEKMNKESGATTFSARYKANSYLDWLLMALKNREEKTPFSIRIRKIEEMATETAQVAVAESMAREELLQWKPGKETPSDWMKETIRQMEYQYPYKDAQQMKLKFTVSELKKRDYLEEEAGEILVEEKEVVPLIPEFMQESTGLSGASRGSAYHKLLELLDYRQAYSMDQLKDTIERLVEEEKMSQEMADCIRRTDILHFLECGLGQRMHQAAKADALRKEQPFVLGVPSQEVYPEQTEEEWILVQGIIDVFFEETDGLVLLDYKTDRVKTGEELVERYHTQLEYYGQALEQLLGKKVKETWIYSFALGKEIRLG</sequence>
<evidence type="ECO:0000259" key="16">
    <source>
        <dbReference type="PROSITE" id="PS51198"/>
    </source>
</evidence>
<evidence type="ECO:0000256" key="6">
    <source>
        <dbReference type="ARBA" id="ARBA00022839"/>
    </source>
</evidence>
<evidence type="ECO:0000256" key="10">
    <source>
        <dbReference type="ARBA" id="ARBA00023235"/>
    </source>
</evidence>
<dbReference type="GO" id="GO:0016887">
    <property type="term" value="F:ATP hydrolysis activity"/>
    <property type="evidence" value="ECO:0007669"/>
    <property type="project" value="RHEA"/>
</dbReference>
<evidence type="ECO:0000256" key="11">
    <source>
        <dbReference type="ARBA" id="ARBA00034617"/>
    </source>
</evidence>
<keyword evidence="15" id="KW-0175">Coiled coil</keyword>
<evidence type="ECO:0000313" key="18">
    <source>
        <dbReference type="EMBL" id="GCA67907.1"/>
    </source>
</evidence>
<comment type="catalytic activity">
    <reaction evidence="12 13">
        <text>ATP + H2O = ADP + phosphate + H(+)</text>
        <dbReference type="Rhea" id="RHEA:13065"/>
        <dbReference type="ChEBI" id="CHEBI:15377"/>
        <dbReference type="ChEBI" id="CHEBI:15378"/>
        <dbReference type="ChEBI" id="CHEBI:30616"/>
        <dbReference type="ChEBI" id="CHEBI:43474"/>
        <dbReference type="ChEBI" id="CHEBI:456216"/>
        <dbReference type="EC" id="5.6.2.4"/>
    </reaction>
</comment>
<dbReference type="Pfam" id="PF12705">
    <property type="entry name" value="PDDEXK_1"/>
    <property type="match status" value="1"/>
</dbReference>
<keyword evidence="7 13" id="KW-0067">ATP-binding</keyword>